<keyword evidence="2" id="KW-1185">Reference proteome</keyword>
<comment type="caution">
    <text evidence="1">The sequence shown here is derived from an EMBL/GenBank/DDBJ whole genome shotgun (WGS) entry which is preliminary data.</text>
</comment>
<accession>A0A8S4RPL6</accession>
<organism evidence="1 2">
    <name type="scientific">Pararge aegeria aegeria</name>
    <dbReference type="NCBI Taxonomy" id="348720"/>
    <lineage>
        <taxon>Eukaryota</taxon>
        <taxon>Metazoa</taxon>
        <taxon>Ecdysozoa</taxon>
        <taxon>Arthropoda</taxon>
        <taxon>Hexapoda</taxon>
        <taxon>Insecta</taxon>
        <taxon>Pterygota</taxon>
        <taxon>Neoptera</taxon>
        <taxon>Endopterygota</taxon>
        <taxon>Lepidoptera</taxon>
        <taxon>Glossata</taxon>
        <taxon>Ditrysia</taxon>
        <taxon>Papilionoidea</taxon>
        <taxon>Nymphalidae</taxon>
        <taxon>Satyrinae</taxon>
        <taxon>Satyrini</taxon>
        <taxon>Parargina</taxon>
        <taxon>Pararge</taxon>
    </lineage>
</organism>
<protein>
    <submittedName>
        <fullName evidence="1">Jg9760 protein</fullName>
    </submittedName>
</protein>
<gene>
    <name evidence="1" type="primary">jg9760</name>
    <name evidence="1" type="ORF">PAEG_LOCUS15216</name>
</gene>
<evidence type="ECO:0000313" key="2">
    <source>
        <dbReference type="Proteomes" id="UP000838756"/>
    </source>
</evidence>
<evidence type="ECO:0000313" key="1">
    <source>
        <dbReference type="EMBL" id="CAH2238062.1"/>
    </source>
</evidence>
<dbReference type="Proteomes" id="UP000838756">
    <property type="component" value="Unassembled WGS sequence"/>
</dbReference>
<dbReference type="EMBL" id="CAKXAJ010025319">
    <property type="protein sequence ID" value="CAH2238062.1"/>
    <property type="molecule type" value="Genomic_DNA"/>
</dbReference>
<proteinExistence type="predicted"/>
<dbReference type="AlphaFoldDB" id="A0A8S4RPL6"/>
<dbReference type="OrthoDB" id="250836at2759"/>
<reference evidence="1" key="1">
    <citation type="submission" date="2022-03" db="EMBL/GenBank/DDBJ databases">
        <authorList>
            <person name="Lindestad O."/>
        </authorList>
    </citation>
    <scope>NUCLEOTIDE SEQUENCE</scope>
</reference>
<sequence length="120" mass="14002">MMQLPPPHDSFMPNIRINFSHPPPTLRPPHQLEKAMLASPPPICTMDAIRYSGEHKPRITTGYIKGIKREWSYSEPFAAPPCDLVYNERLSKKCKHCDIMEFRLNHNLKKLYELRDSKIC</sequence>
<name>A0A8S4RPL6_9NEOP</name>